<dbReference type="AlphaFoldDB" id="A0A1I0BDE6"/>
<organism evidence="1 2">
    <name type="scientific">Geodermatophilus poikilotrophus</name>
    <dbReference type="NCBI Taxonomy" id="1333667"/>
    <lineage>
        <taxon>Bacteria</taxon>
        <taxon>Bacillati</taxon>
        <taxon>Actinomycetota</taxon>
        <taxon>Actinomycetes</taxon>
        <taxon>Geodermatophilales</taxon>
        <taxon>Geodermatophilaceae</taxon>
        <taxon>Geodermatophilus</taxon>
    </lineage>
</organism>
<protein>
    <submittedName>
        <fullName evidence="1">Uncharacterized protein</fullName>
    </submittedName>
</protein>
<name>A0A1I0BDE6_9ACTN</name>
<dbReference type="Proteomes" id="UP000198507">
    <property type="component" value="Unassembled WGS sequence"/>
</dbReference>
<dbReference type="EMBL" id="FOIE01000002">
    <property type="protein sequence ID" value="SET04853.1"/>
    <property type="molecule type" value="Genomic_DNA"/>
</dbReference>
<evidence type="ECO:0000313" key="1">
    <source>
        <dbReference type="EMBL" id="SET04853.1"/>
    </source>
</evidence>
<proteinExistence type="predicted"/>
<gene>
    <name evidence="1" type="ORF">SAMN04488546_1234</name>
</gene>
<accession>A0A1I0BDE6</accession>
<dbReference type="RefSeq" id="WP_091440614.1">
    <property type="nucleotide sequence ID" value="NZ_FOIE01000002.1"/>
</dbReference>
<dbReference type="OrthoDB" id="3214648at2"/>
<keyword evidence="2" id="KW-1185">Reference proteome</keyword>
<reference evidence="2" key="1">
    <citation type="submission" date="2016-10" db="EMBL/GenBank/DDBJ databases">
        <authorList>
            <person name="Varghese N."/>
            <person name="Submissions S."/>
        </authorList>
    </citation>
    <scope>NUCLEOTIDE SEQUENCE [LARGE SCALE GENOMIC DNA]</scope>
    <source>
        <strain evidence="2">DSM 44209</strain>
    </source>
</reference>
<sequence length="70" mass="7682">MSWYWRLEDPSGAELDPAAVGVEVPRTDNQGDAESWLGENWRDLLERGVATVTLFDGGREVYGPMGLAAT</sequence>
<evidence type="ECO:0000313" key="2">
    <source>
        <dbReference type="Proteomes" id="UP000198507"/>
    </source>
</evidence>